<dbReference type="OMA" id="AVIMTIC"/>
<dbReference type="Pfam" id="PF00005">
    <property type="entry name" value="ABC_tran"/>
    <property type="match status" value="1"/>
</dbReference>
<dbReference type="GO" id="GO:0043190">
    <property type="term" value="C:ATP-binding cassette (ABC) transporter complex"/>
    <property type="evidence" value="ECO:0007669"/>
    <property type="project" value="TreeGrafter"/>
</dbReference>
<evidence type="ECO:0000313" key="11">
    <source>
        <dbReference type="EMBL" id="ESO86760.1"/>
    </source>
</evidence>
<evidence type="ECO:0000256" key="8">
    <source>
        <dbReference type="ARBA" id="ARBA00023136"/>
    </source>
</evidence>
<dbReference type="PROSITE" id="PS00211">
    <property type="entry name" value="ABC_TRANSPORTER_1"/>
    <property type="match status" value="1"/>
</dbReference>
<dbReference type="PANTHER" id="PTHR48041">
    <property type="entry name" value="ABC TRANSPORTER G FAMILY MEMBER 28"/>
    <property type="match status" value="1"/>
</dbReference>
<feature type="transmembrane region" description="Helical" evidence="9">
    <location>
        <begin position="437"/>
        <end position="463"/>
    </location>
</feature>
<protein>
    <recommendedName>
        <fullName evidence="10">ABC transporter domain-containing protein</fullName>
    </recommendedName>
</protein>
<gene>
    <name evidence="11" type="ORF">LOTGIDRAFT_128361</name>
</gene>
<feature type="transmembrane region" description="Helical" evidence="9">
    <location>
        <begin position="502"/>
        <end position="522"/>
    </location>
</feature>
<accession>V3ZVW8</accession>
<evidence type="ECO:0000256" key="4">
    <source>
        <dbReference type="ARBA" id="ARBA00022692"/>
    </source>
</evidence>
<dbReference type="InterPro" id="IPR003593">
    <property type="entry name" value="AAA+_ATPase"/>
</dbReference>
<evidence type="ECO:0000256" key="2">
    <source>
        <dbReference type="ARBA" id="ARBA00005814"/>
    </source>
</evidence>
<keyword evidence="5" id="KW-0547">Nucleotide-binding</keyword>
<keyword evidence="4 9" id="KW-0812">Transmembrane</keyword>
<sequence>MLDPTATSQAARLNIVNLSYKVKETQGAWYEGLCFRPTVEKTVLKNIDMSLNSGEVTAIIGSSGSGKTSLLDVVSQRCDGQVMGDIYFKNYRCDQNLMKSCTSYVMQADRLFSHLTVRESLRYTANFCLPRKMSRTAREKKVDKVILEMGLIKVADSLIGGAVIRGLSGGEKRRVSIAVQLLKDPEILILDEPTTGLDSFTARYLTKNINDISRAGKLVLMTIHQPRSDIFQYFDQVAILCQGELVYFGRADELVPHFTRLNFPCPAYANPLDNYIDVCSIDRRTKKIEEDTKTRIQDLIMAYRDSPQHDAMVASMNDSQKVPKYIAFPASKERQNPGTLRTIWTMYKRMNLNLYRDKPNFKTRIFGGFSMICLAVILIGSLENNQRGIQNRTGLIYQIITCAHMEGFLLNIFLFPAMRDISYRETRDGFYKSWHFLLAYILHTLPFHIISLTLAGVLAYWACGLYSDFGYFAQFVGVNLLICFAVEALVLIALRLVYDFNLVNMGMTLGIALSSIISSGLLRYNELPDSLSWIAYITPVKYGVERIVYNEYTNINITCDSGKFITIGVGWSLPSILNK</sequence>
<keyword evidence="7 9" id="KW-1133">Transmembrane helix</keyword>
<dbReference type="GO" id="GO:0005524">
    <property type="term" value="F:ATP binding"/>
    <property type="evidence" value="ECO:0007669"/>
    <property type="project" value="UniProtKB-KW"/>
</dbReference>
<keyword evidence="8 9" id="KW-0472">Membrane</keyword>
<dbReference type="InterPro" id="IPR027417">
    <property type="entry name" value="P-loop_NTPase"/>
</dbReference>
<dbReference type="KEGG" id="lgi:LOTGIDRAFT_128361"/>
<dbReference type="GO" id="GO:0016887">
    <property type="term" value="F:ATP hydrolysis activity"/>
    <property type="evidence" value="ECO:0007669"/>
    <property type="project" value="InterPro"/>
</dbReference>
<evidence type="ECO:0000256" key="5">
    <source>
        <dbReference type="ARBA" id="ARBA00022741"/>
    </source>
</evidence>
<dbReference type="InterPro" id="IPR017871">
    <property type="entry name" value="ABC_transporter-like_CS"/>
</dbReference>
<dbReference type="RefSeq" id="XP_009062460.1">
    <property type="nucleotide sequence ID" value="XM_009064212.1"/>
</dbReference>
<dbReference type="InterPro" id="IPR050352">
    <property type="entry name" value="ABCG_transporters"/>
</dbReference>
<evidence type="ECO:0000256" key="9">
    <source>
        <dbReference type="SAM" id="Phobius"/>
    </source>
</evidence>
<dbReference type="InterPro" id="IPR043926">
    <property type="entry name" value="ABCG_dom"/>
</dbReference>
<dbReference type="AlphaFoldDB" id="V3ZVW8"/>
<dbReference type="GO" id="GO:0140359">
    <property type="term" value="F:ABC-type transporter activity"/>
    <property type="evidence" value="ECO:0007669"/>
    <property type="project" value="InterPro"/>
</dbReference>
<dbReference type="OrthoDB" id="66620at2759"/>
<name>V3ZVW8_LOTGI</name>
<dbReference type="EMBL" id="KB202990">
    <property type="protein sequence ID" value="ESO86760.1"/>
    <property type="molecule type" value="Genomic_DNA"/>
</dbReference>
<dbReference type="InterPro" id="IPR003439">
    <property type="entry name" value="ABC_transporter-like_ATP-bd"/>
</dbReference>
<dbReference type="CTD" id="20232823"/>
<dbReference type="PROSITE" id="PS50893">
    <property type="entry name" value="ABC_TRANSPORTER_2"/>
    <property type="match status" value="1"/>
</dbReference>
<dbReference type="HOGENOM" id="CLU_000604_57_9_1"/>
<proteinExistence type="inferred from homology"/>
<dbReference type="Pfam" id="PF01061">
    <property type="entry name" value="ABC2_membrane"/>
    <property type="match status" value="1"/>
</dbReference>
<feature type="transmembrane region" description="Helical" evidence="9">
    <location>
        <begin position="394"/>
        <end position="417"/>
    </location>
</feature>
<evidence type="ECO:0000259" key="10">
    <source>
        <dbReference type="PROSITE" id="PS50893"/>
    </source>
</evidence>
<dbReference type="PANTHER" id="PTHR48041:SF113">
    <property type="entry name" value="ATP-BINDING CASSETTE SUB-FAMILY G MEMBER 5"/>
    <property type="match status" value="1"/>
</dbReference>
<keyword evidence="12" id="KW-1185">Reference proteome</keyword>
<keyword evidence="3" id="KW-0813">Transport</keyword>
<organism evidence="11 12">
    <name type="scientific">Lottia gigantea</name>
    <name type="common">Giant owl limpet</name>
    <dbReference type="NCBI Taxonomy" id="225164"/>
    <lineage>
        <taxon>Eukaryota</taxon>
        <taxon>Metazoa</taxon>
        <taxon>Spiralia</taxon>
        <taxon>Lophotrochozoa</taxon>
        <taxon>Mollusca</taxon>
        <taxon>Gastropoda</taxon>
        <taxon>Patellogastropoda</taxon>
        <taxon>Lottioidea</taxon>
        <taxon>Lottiidae</taxon>
        <taxon>Lottia</taxon>
    </lineage>
</organism>
<evidence type="ECO:0000256" key="7">
    <source>
        <dbReference type="ARBA" id="ARBA00022989"/>
    </source>
</evidence>
<dbReference type="Proteomes" id="UP000030746">
    <property type="component" value="Unassembled WGS sequence"/>
</dbReference>
<evidence type="ECO:0000256" key="1">
    <source>
        <dbReference type="ARBA" id="ARBA00004141"/>
    </source>
</evidence>
<dbReference type="SUPFAM" id="SSF52540">
    <property type="entry name" value="P-loop containing nucleoside triphosphate hydrolases"/>
    <property type="match status" value="1"/>
</dbReference>
<keyword evidence="6" id="KW-0067">ATP-binding</keyword>
<dbReference type="InterPro" id="IPR013525">
    <property type="entry name" value="ABC2_TM"/>
</dbReference>
<evidence type="ECO:0000256" key="3">
    <source>
        <dbReference type="ARBA" id="ARBA00022448"/>
    </source>
</evidence>
<feature type="transmembrane region" description="Helical" evidence="9">
    <location>
        <begin position="365"/>
        <end position="382"/>
    </location>
</feature>
<comment type="subcellular location">
    <subcellularLocation>
        <location evidence="1">Membrane</location>
        <topology evidence="1">Multi-pass membrane protein</topology>
    </subcellularLocation>
</comment>
<dbReference type="Gene3D" id="3.40.50.300">
    <property type="entry name" value="P-loop containing nucleotide triphosphate hydrolases"/>
    <property type="match status" value="1"/>
</dbReference>
<reference evidence="11 12" key="1">
    <citation type="journal article" date="2013" name="Nature">
        <title>Insights into bilaterian evolution from three spiralian genomes.</title>
        <authorList>
            <person name="Simakov O."/>
            <person name="Marletaz F."/>
            <person name="Cho S.J."/>
            <person name="Edsinger-Gonzales E."/>
            <person name="Havlak P."/>
            <person name="Hellsten U."/>
            <person name="Kuo D.H."/>
            <person name="Larsson T."/>
            <person name="Lv J."/>
            <person name="Arendt D."/>
            <person name="Savage R."/>
            <person name="Osoegawa K."/>
            <person name="de Jong P."/>
            <person name="Grimwood J."/>
            <person name="Chapman J.A."/>
            <person name="Shapiro H."/>
            <person name="Aerts A."/>
            <person name="Otillar R.P."/>
            <person name="Terry A.Y."/>
            <person name="Boore J.L."/>
            <person name="Grigoriev I.V."/>
            <person name="Lindberg D.R."/>
            <person name="Seaver E.C."/>
            <person name="Weisblat D.A."/>
            <person name="Putnam N.H."/>
            <person name="Rokhsar D.S."/>
        </authorList>
    </citation>
    <scope>NUCLEOTIDE SEQUENCE [LARGE SCALE GENOMIC DNA]</scope>
</reference>
<feature type="transmembrane region" description="Helical" evidence="9">
    <location>
        <begin position="475"/>
        <end position="496"/>
    </location>
</feature>
<evidence type="ECO:0000256" key="6">
    <source>
        <dbReference type="ARBA" id="ARBA00022840"/>
    </source>
</evidence>
<dbReference type="SMART" id="SM00382">
    <property type="entry name" value="AAA"/>
    <property type="match status" value="1"/>
</dbReference>
<feature type="domain" description="ABC transporter" evidence="10">
    <location>
        <begin position="13"/>
        <end position="267"/>
    </location>
</feature>
<dbReference type="STRING" id="225164.V3ZVW8"/>
<evidence type="ECO:0000313" key="12">
    <source>
        <dbReference type="Proteomes" id="UP000030746"/>
    </source>
</evidence>
<dbReference type="Pfam" id="PF19055">
    <property type="entry name" value="ABC2_membrane_7"/>
    <property type="match status" value="1"/>
</dbReference>
<comment type="similarity">
    <text evidence="2">Belongs to the ABC transporter superfamily. ABCG family. Eye pigment precursor importer (TC 3.A.1.204) subfamily.</text>
</comment>
<dbReference type="GeneID" id="20232823"/>